<feature type="domain" description="Protein ENHANCED DISEASE RESISTANCE 2 C-terminal" evidence="3">
    <location>
        <begin position="365"/>
        <end position="579"/>
    </location>
</feature>
<dbReference type="AlphaFoldDB" id="A0AAD3D8U3"/>
<comment type="caution">
    <text evidence="4">The sequence shown here is derived from an EMBL/GenBank/DDBJ whole genome shotgun (WGS) entry which is preliminary data.</text>
</comment>
<proteinExistence type="predicted"/>
<gene>
    <name evidence="4" type="ORF">CTEN210_15061</name>
</gene>
<name>A0AAD3D8U3_9STRA</name>
<feature type="coiled-coil region" evidence="1">
    <location>
        <begin position="276"/>
        <end position="339"/>
    </location>
</feature>
<dbReference type="PANTHER" id="PTHR12136">
    <property type="entry name" value="ENHANCED DISEASE RESISTANCE-RELATED"/>
    <property type="match status" value="1"/>
</dbReference>
<protein>
    <recommendedName>
        <fullName evidence="3">Protein ENHANCED DISEASE RESISTANCE 2 C-terminal domain-containing protein</fullName>
    </recommendedName>
</protein>
<dbReference type="Pfam" id="PF07059">
    <property type="entry name" value="EDR2_C"/>
    <property type="match status" value="1"/>
</dbReference>
<feature type="compositionally biased region" description="Basic and acidic residues" evidence="2">
    <location>
        <begin position="39"/>
        <end position="52"/>
    </location>
</feature>
<keyword evidence="5" id="KW-1185">Reference proteome</keyword>
<evidence type="ECO:0000313" key="4">
    <source>
        <dbReference type="EMBL" id="GFH58585.1"/>
    </source>
</evidence>
<dbReference type="Proteomes" id="UP001054902">
    <property type="component" value="Unassembled WGS sequence"/>
</dbReference>
<evidence type="ECO:0000313" key="5">
    <source>
        <dbReference type="Proteomes" id="UP001054902"/>
    </source>
</evidence>
<evidence type="ECO:0000256" key="1">
    <source>
        <dbReference type="SAM" id="Coils"/>
    </source>
</evidence>
<dbReference type="InterPro" id="IPR009769">
    <property type="entry name" value="EDR2_C"/>
</dbReference>
<dbReference type="EMBL" id="BLLK01000062">
    <property type="protein sequence ID" value="GFH58585.1"/>
    <property type="molecule type" value="Genomic_DNA"/>
</dbReference>
<dbReference type="PANTHER" id="PTHR12136:SF41">
    <property type="entry name" value="PLECKSTRIN HOMOLOGY (PH) AND LIPID-BINDING START DOMAINS-CONTAINING PROTEIN"/>
    <property type="match status" value="1"/>
</dbReference>
<reference evidence="4 5" key="1">
    <citation type="journal article" date="2021" name="Sci. Rep.">
        <title>The genome of the diatom Chaetoceros tenuissimus carries an ancient integrated fragment of an extant virus.</title>
        <authorList>
            <person name="Hongo Y."/>
            <person name="Kimura K."/>
            <person name="Takaki Y."/>
            <person name="Yoshida Y."/>
            <person name="Baba S."/>
            <person name="Kobayashi G."/>
            <person name="Nagasaki K."/>
            <person name="Hano T."/>
            <person name="Tomaru Y."/>
        </authorList>
    </citation>
    <scope>NUCLEOTIDE SEQUENCE [LARGE SCALE GENOMIC DNA]</scope>
    <source>
        <strain evidence="4 5">NIES-3715</strain>
    </source>
</reference>
<feature type="region of interest" description="Disordered" evidence="2">
    <location>
        <begin position="39"/>
        <end position="63"/>
    </location>
</feature>
<keyword evidence="1" id="KW-0175">Coiled coil</keyword>
<dbReference type="InterPro" id="IPR045096">
    <property type="entry name" value="EDR2-like"/>
</dbReference>
<evidence type="ECO:0000259" key="3">
    <source>
        <dbReference type="Pfam" id="PF07059"/>
    </source>
</evidence>
<organism evidence="4 5">
    <name type="scientific">Chaetoceros tenuissimus</name>
    <dbReference type="NCBI Taxonomy" id="426638"/>
    <lineage>
        <taxon>Eukaryota</taxon>
        <taxon>Sar</taxon>
        <taxon>Stramenopiles</taxon>
        <taxon>Ochrophyta</taxon>
        <taxon>Bacillariophyta</taxon>
        <taxon>Coscinodiscophyceae</taxon>
        <taxon>Chaetocerotophycidae</taxon>
        <taxon>Chaetocerotales</taxon>
        <taxon>Chaetocerotaceae</taxon>
        <taxon>Chaetoceros</taxon>
    </lineage>
</organism>
<evidence type="ECO:0000256" key="2">
    <source>
        <dbReference type="SAM" id="MobiDB-lite"/>
    </source>
</evidence>
<sequence length="591" mass="67465">MLSENTRLMNHRQSMRNQNIPFKEGNVQVARKLSFDHLKTPPQEDKENHVHQQDAWLQKNSAKKTKKKGLGDFLSSERNKVASSISRSDDFSPECDISLCTATTQIDLSANTCTWKLSSQTPAVRRNMQNMNGLQRKPLSSNLPFNKLNQSMNLVSVVERNTASSSLATSNKYGGVTIGIANLLQKDRKHSTSLRGAMGHIKEEAEDEENNVHCTSSHNGILMNRQNAQSLKWNAHVAAKSKNLVQKSSLQYSASRKINTFEESKSVTFLDQQSLKKKKAEEKRHLVQRVRQEQQRKKMLQQQQRVILQRREEERQRCLEQVRQKIKVQEEEAKLRKESHAVTSLAKDEEKSTTINSYSLQTRHWQNLDASTFNVRGKSYLSDKKKVPSAPSLLRLMMVDFVQVDKPIMGICSHPKGRIQQMLKSGSKDMPPFIFCVNMVLPGIENYHLVMYWAIDSKDQFSEKHYSNMIQKFLFGSDDEYRNKALKMIPIMTEGSFWLKAAVGTKPFILGKYLDTKYVRGERYLEAVIDVSSSATTKKLLRLGGLNKSKIVAKIAFVLEANEAEELPENILCSVELNNEDFDGSIPMIQH</sequence>
<accession>A0AAD3D8U3</accession>